<dbReference type="Proteomes" id="UP000504610">
    <property type="component" value="Chromosome 8"/>
</dbReference>
<dbReference type="InterPro" id="IPR002182">
    <property type="entry name" value="NB-ARC"/>
</dbReference>
<name>A0A6J0KUF4_RAPSA</name>
<dbReference type="InterPro" id="IPR036390">
    <property type="entry name" value="WH_DNA-bd_sf"/>
</dbReference>
<gene>
    <name evidence="12" type="primary">LOC108822582</name>
</gene>
<keyword evidence="4" id="KW-0611">Plant defense</keyword>
<dbReference type="InterPro" id="IPR032675">
    <property type="entry name" value="LRR_dom_sf"/>
</dbReference>
<sequence>MNELLRDDNLNQDVADLSPEAVKAALLSKKSLVVLDNVSEKKQLDVLLEDRDWVASGSRIVITTSDKSVIEGIVDDTYEVPRLSGRDSFQYFNYFAFGSKDYTPEGNFMKLSRQFVDYANGNPFALNRLGVDLHGKNEAHWREKLRDLEENPHKAIQDFLKISYDGLEKLQKDVFLDIACFFRSGDESHVKCLVEESCDTESNIAGVSGIKDLAGKFFINISGGRVEMHDILYTFGKELGSKGSRRLWKNVKDIIDALNNKTGADSVRGIFLDTSKLKAHALHRCSFSRMPNLRYLKIYNSCCHRECEADRKLNCPDGLELPLDKLRYYYWLKFPLRKLPEDFNPKNLTDLNLPYSEIEELWEGLKDTPKLRWVDLSHSRKLYKLSGLQNAERLKKLNLEGCTSLEELPQELKRMQRLIFLNMRGCTSLRVLPPMNLISLEILILTNCSSLKEFRVISDNLETLNLDGTNISQLPESMVKLQRLIVLNLKKCKELVAVPESLGKLKALQELVLSGCSNLKTFPIRIENMKSLQILLLDGTEFSALKVEDLPELRRGMNGLSSVQRLYLSGNDVITNLHTGISQLNHLKLLDLKGCKNLTSIPLLPPNLEILDAYGCEKLRTVASPMAQIKRVEKVHSKFIFINCNSLEQAAKNSITSYAQKKSQLDELRSYKEGHASEALFVTSFPGSEVPSWFSHRTVGRSLELTPPHWCDNNLSTIALCAVVSFPKTEDETKRFSIKCTCEFKNKLGTCTRFSCILGGGWSEPRKIDSEHVFIGYACCSHVKNHVQGSREHQRCVPTDASIEFEVIGGAGAGEIVNCGLSFVYEEPNHVVVEDRNGTSSVGKSIRYSASRFWFIVLTFLCVLCISGFRFARNFFH</sequence>
<keyword evidence="5" id="KW-0520">NAD</keyword>
<reference evidence="12" key="2">
    <citation type="submission" date="2025-08" db="UniProtKB">
        <authorList>
            <consortium name="RefSeq"/>
        </authorList>
    </citation>
    <scope>IDENTIFICATION</scope>
    <source>
        <tissue evidence="12">Leaf</tissue>
    </source>
</reference>
<dbReference type="InterPro" id="IPR055414">
    <property type="entry name" value="LRR_R13L4/SHOC2-like"/>
</dbReference>
<evidence type="ECO:0000256" key="2">
    <source>
        <dbReference type="ARBA" id="ARBA00022614"/>
    </source>
</evidence>
<dbReference type="Gene3D" id="3.40.50.300">
    <property type="entry name" value="P-loop containing nucleotide triphosphate hydrolases"/>
    <property type="match status" value="1"/>
</dbReference>
<evidence type="ECO:0000256" key="3">
    <source>
        <dbReference type="ARBA" id="ARBA00022737"/>
    </source>
</evidence>
<evidence type="ECO:0000313" key="11">
    <source>
        <dbReference type="Proteomes" id="UP000504610"/>
    </source>
</evidence>
<dbReference type="GO" id="GO:0006952">
    <property type="term" value="P:defense response"/>
    <property type="evidence" value="ECO:0007669"/>
    <property type="project" value="UniProtKB-KW"/>
</dbReference>
<dbReference type="Gene3D" id="1.10.8.430">
    <property type="entry name" value="Helical domain of apoptotic protease-activating factors"/>
    <property type="match status" value="1"/>
</dbReference>
<evidence type="ECO:0000259" key="8">
    <source>
        <dbReference type="Pfam" id="PF00931"/>
    </source>
</evidence>
<evidence type="ECO:0000259" key="10">
    <source>
        <dbReference type="Pfam" id="PF23598"/>
    </source>
</evidence>
<dbReference type="GO" id="GO:0043531">
    <property type="term" value="F:ADP binding"/>
    <property type="evidence" value="ECO:0007669"/>
    <property type="project" value="InterPro"/>
</dbReference>
<dbReference type="EC" id="3.2.2.6" evidence="1"/>
<dbReference type="SUPFAM" id="SSF52058">
    <property type="entry name" value="L domain-like"/>
    <property type="match status" value="1"/>
</dbReference>
<dbReference type="GO" id="GO:0051707">
    <property type="term" value="P:response to other organism"/>
    <property type="evidence" value="ECO:0007669"/>
    <property type="project" value="UniProtKB-ARBA"/>
</dbReference>
<dbReference type="InterPro" id="IPR042197">
    <property type="entry name" value="Apaf_helical"/>
</dbReference>
<feature type="domain" description="NB-ARC" evidence="8">
    <location>
        <begin position="11"/>
        <end position="99"/>
    </location>
</feature>
<dbReference type="PANTHER" id="PTHR11017:SF589">
    <property type="entry name" value="ADP-RIBOSYL CYCLASE_CYCLIC ADP-RIBOSE HYDROLASE-RELATED"/>
    <property type="match status" value="1"/>
</dbReference>
<dbReference type="FunFam" id="3.80.10.10:FF:000386">
    <property type="entry name" value="Disease resistance protein RPS4"/>
    <property type="match status" value="1"/>
</dbReference>
<dbReference type="PRINTS" id="PR00364">
    <property type="entry name" value="DISEASERSIST"/>
</dbReference>
<reference evidence="11" key="1">
    <citation type="journal article" date="2019" name="Database">
        <title>The radish genome database (RadishGD): an integrated information resource for radish genomics.</title>
        <authorList>
            <person name="Yu H.J."/>
            <person name="Baek S."/>
            <person name="Lee Y.J."/>
            <person name="Cho A."/>
            <person name="Mun J.H."/>
        </authorList>
    </citation>
    <scope>NUCLEOTIDE SEQUENCE [LARGE SCALE GENOMIC DNA]</scope>
    <source>
        <strain evidence="11">cv. WK10039</strain>
    </source>
</reference>
<dbReference type="Pfam" id="PF00931">
    <property type="entry name" value="NB-ARC"/>
    <property type="match status" value="1"/>
</dbReference>
<dbReference type="AlphaFoldDB" id="A0A6J0KUF4"/>
<evidence type="ECO:0000259" key="9">
    <source>
        <dbReference type="Pfam" id="PF20160"/>
    </source>
</evidence>
<dbReference type="GO" id="GO:0061809">
    <property type="term" value="F:NAD+ nucleosidase activity, cyclic ADP-ribose generating"/>
    <property type="evidence" value="ECO:0007669"/>
    <property type="project" value="UniProtKB-EC"/>
</dbReference>
<evidence type="ECO:0000256" key="4">
    <source>
        <dbReference type="ARBA" id="ARBA00022821"/>
    </source>
</evidence>
<evidence type="ECO:0000313" key="12">
    <source>
        <dbReference type="RefSeq" id="XP_018451198.2"/>
    </source>
</evidence>
<evidence type="ECO:0000256" key="5">
    <source>
        <dbReference type="ARBA" id="ARBA00023027"/>
    </source>
</evidence>
<protein>
    <recommendedName>
        <fullName evidence="1">ADP-ribosyl cyclase/cyclic ADP-ribose hydrolase</fullName>
        <ecNumber evidence="1">3.2.2.6</ecNumber>
    </recommendedName>
</protein>
<dbReference type="GeneID" id="108822582"/>
<dbReference type="Gene3D" id="3.80.10.10">
    <property type="entry name" value="Ribonuclease Inhibitor"/>
    <property type="match status" value="2"/>
</dbReference>
<feature type="domain" description="Disease resistance R13L4/SHOC-2-like LRR" evidence="10">
    <location>
        <begin position="460"/>
        <end position="602"/>
    </location>
</feature>
<dbReference type="SUPFAM" id="SSF52540">
    <property type="entry name" value="P-loop containing nucleoside triphosphate hydrolases"/>
    <property type="match status" value="1"/>
</dbReference>
<accession>A0A6J0KUF4</accession>
<feature type="domain" description="C-JID" evidence="9">
    <location>
        <begin position="685"/>
        <end position="827"/>
    </location>
</feature>
<dbReference type="PANTHER" id="PTHR11017">
    <property type="entry name" value="LEUCINE-RICH REPEAT-CONTAINING PROTEIN"/>
    <property type="match status" value="1"/>
</dbReference>
<dbReference type="RefSeq" id="XP_018451198.2">
    <property type="nucleotide sequence ID" value="XM_018595696.2"/>
</dbReference>
<keyword evidence="7" id="KW-1133">Transmembrane helix</keyword>
<keyword evidence="11" id="KW-1185">Reference proteome</keyword>
<dbReference type="InterPro" id="IPR027417">
    <property type="entry name" value="P-loop_NTPase"/>
</dbReference>
<dbReference type="OrthoDB" id="1104903at2759"/>
<comment type="catalytic activity">
    <reaction evidence="6">
        <text>NAD(+) + H2O = ADP-D-ribose + nicotinamide + H(+)</text>
        <dbReference type="Rhea" id="RHEA:16301"/>
        <dbReference type="ChEBI" id="CHEBI:15377"/>
        <dbReference type="ChEBI" id="CHEBI:15378"/>
        <dbReference type="ChEBI" id="CHEBI:17154"/>
        <dbReference type="ChEBI" id="CHEBI:57540"/>
        <dbReference type="ChEBI" id="CHEBI:57967"/>
        <dbReference type="EC" id="3.2.2.6"/>
    </reaction>
    <physiologicalReaction direction="left-to-right" evidence="6">
        <dbReference type="Rhea" id="RHEA:16302"/>
    </physiologicalReaction>
</comment>
<evidence type="ECO:0000256" key="6">
    <source>
        <dbReference type="ARBA" id="ARBA00047304"/>
    </source>
</evidence>
<evidence type="ECO:0000256" key="7">
    <source>
        <dbReference type="SAM" id="Phobius"/>
    </source>
</evidence>
<dbReference type="KEGG" id="rsz:108822582"/>
<dbReference type="SUPFAM" id="SSF46785">
    <property type="entry name" value="Winged helix' DNA-binding domain"/>
    <property type="match status" value="1"/>
</dbReference>
<dbReference type="Pfam" id="PF20160">
    <property type="entry name" value="C-JID"/>
    <property type="match status" value="1"/>
</dbReference>
<dbReference type="InterPro" id="IPR045344">
    <property type="entry name" value="C-JID"/>
</dbReference>
<keyword evidence="2" id="KW-0433">Leucine-rich repeat</keyword>
<dbReference type="InterPro" id="IPR011713">
    <property type="entry name" value="Leu-rich_rpt_3"/>
</dbReference>
<feature type="transmembrane region" description="Helical" evidence="7">
    <location>
        <begin position="853"/>
        <end position="872"/>
    </location>
</feature>
<keyword evidence="7" id="KW-0812">Transmembrane</keyword>
<organism evidence="11 12">
    <name type="scientific">Raphanus sativus</name>
    <name type="common">Radish</name>
    <name type="synonym">Raphanus raphanistrum var. sativus</name>
    <dbReference type="NCBI Taxonomy" id="3726"/>
    <lineage>
        <taxon>Eukaryota</taxon>
        <taxon>Viridiplantae</taxon>
        <taxon>Streptophyta</taxon>
        <taxon>Embryophyta</taxon>
        <taxon>Tracheophyta</taxon>
        <taxon>Spermatophyta</taxon>
        <taxon>Magnoliopsida</taxon>
        <taxon>eudicotyledons</taxon>
        <taxon>Gunneridae</taxon>
        <taxon>Pentapetalae</taxon>
        <taxon>rosids</taxon>
        <taxon>malvids</taxon>
        <taxon>Brassicales</taxon>
        <taxon>Brassicaceae</taxon>
        <taxon>Brassiceae</taxon>
        <taxon>Raphanus</taxon>
    </lineage>
</organism>
<proteinExistence type="predicted"/>
<dbReference type="Pfam" id="PF23598">
    <property type="entry name" value="LRR_14"/>
    <property type="match status" value="1"/>
</dbReference>
<dbReference type="InterPro" id="IPR044974">
    <property type="entry name" value="Disease_R_plants"/>
</dbReference>
<evidence type="ECO:0000256" key="1">
    <source>
        <dbReference type="ARBA" id="ARBA00011982"/>
    </source>
</evidence>
<keyword evidence="7" id="KW-0472">Membrane</keyword>
<dbReference type="Pfam" id="PF07725">
    <property type="entry name" value="LRR_3"/>
    <property type="match status" value="1"/>
</dbReference>
<keyword evidence="3" id="KW-0677">Repeat</keyword>